<dbReference type="OrthoDB" id="10605992at2759"/>
<comment type="caution">
    <text evidence="2">The sequence shown here is derived from an EMBL/GenBank/DDBJ whole genome shotgun (WGS) entry which is preliminary data.</text>
</comment>
<proteinExistence type="predicted"/>
<reference evidence="2 3" key="1">
    <citation type="journal article" date="2019" name="Commun. Biol.">
        <title>The bagworm genome reveals a unique fibroin gene that provides high tensile strength.</title>
        <authorList>
            <person name="Kono N."/>
            <person name="Nakamura H."/>
            <person name="Ohtoshi R."/>
            <person name="Tomita M."/>
            <person name="Numata K."/>
            <person name="Arakawa K."/>
        </authorList>
    </citation>
    <scope>NUCLEOTIDE SEQUENCE [LARGE SCALE GENOMIC DNA]</scope>
</reference>
<dbReference type="EMBL" id="BGZK01000121">
    <property type="protein sequence ID" value="GBP20716.1"/>
    <property type="molecule type" value="Genomic_DNA"/>
</dbReference>
<name>A0A4C1U4G2_EUMVA</name>
<accession>A0A4C1U4G2</accession>
<protein>
    <submittedName>
        <fullName evidence="2">Uncharacterized protein</fullName>
    </submittedName>
</protein>
<organism evidence="2 3">
    <name type="scientific">Eumeta variegata</name>
    <name type="common">Bagworm moth</name>
    <name type="synonym">Eumeta japonica</name>
    <dbReference type="NCBI Taxonomy" id="151549"/>
    <lineage>
        <taxon>Eukaryota</taxon>
        <taxon>Metazoa</taxon>
        <taxon>Ecdysozoa</taxon>
        <taxon>Arthropoda</taxon>
        <taxon>Hexapoda</taxon>
        <taxon>Insecta</taxon>
        <taxon>Pterygota</taxon>
        <taxon>Neoptera</taxon>
        <taxon>Endopterygota</taxon>
        <taxon>Lepidoptera</taxon>
        <taxon>Glossata</taxon>
        <taxon>Ditrysia</taxon>
        <taxon>Tineoidea</taxon>
        <taxon>Psychidae</taxon>
        <taxon>Oiketicinae</taxon>
        <taxon>Eumeta</taxon>
    </lineage>
</organism>
<sequence length="135" mass="13298">MGQFLTRSMARSSLLRLQVAALILVLSVFSAYGDTKRLPRSPQYGGSFSQAQAASFGRGPYQVGFGPGAAGPYGPGGYGVGRLGGGGPGFNRPGFGPGGYGGGSGSGSISISKSISISRGGVSSSNAQSSAAGKK</sequence>
<feature type="compositionally biased region" description="Low complexity" evidence="1">
    <location>
        <begin position="116"/>
        <end position="125"/>
    </location>
</feature>
<dbReference type="Proteomes" id="UP000299102">
    <property type="component" value="Unassembled WGS sequence"/>
</dbReference>
<evidence type="ECO:0000313" key="3">
    <source>
        <dbReference type="Proteomes" id="UP000299102"/>
    </source>
</evidence>
<gene>
    <name evidence="2" type="ORF">EVAR_16592_1</name>
</gene>
<evidence type="ECO:0000313" key="2">
    <source>
        <dbReference type="EMBL" id="GBP20716.1"/>
    </source>
</evidence>
<evidence type="ECO:0000256" key="1">
    <source>
        <dbReference type="SAM" id="MobiDB-lite"/>
    </source>
</evidence>
<feature type="compositionally biased region" description="Polar residues" evidence="1">
    <location>
        <begin position="126"/>
        <end position="135"/>
    </location>
</feature>
<dbReference type="AlphaFoldDB" id="A0A4C1U4G2"/>
<keyword evidence="3" id="KW-1185">Reference proteome</keyword>
<feature type="region of interest" description="Disordered" evidence="1">
    <location>
        <begin position="116"/>
        <end position="135"/>
    </location>
</feature>